<protein>
    <submittedName>
        <fullName evidence="1">Uncharacterized protein</fullName>
    </submittedName>
</protein>
<dbReference type="AlphaFoldDB" id="K2LDS6"/>
<sequence>MALIKYEYSKPTLILFLNGIAKLCSWRNSNPPRTLLKGYHSN</sequence>
<evidence type="ECO:0000313" key="2">
    <source>
        <dbReference type="Proteomes" id="UP000006766"/>
    </source>
</evidence>
<evidence type="ECO:0000313" key="1">
    <source>
        <dbReference type="EMBL" id="EKE92844.1"/>
    </source>
</evidence>
<dbReference type="Proteomes" id="UP000006766">
    <property type="component" value="Unassembled WGS sequence"/>
</dbReference>
<dbReference type="EMBL" id="AMOV01000001">
    <property type="protein sequence ID" value="EKE92844.1"/>
    <property type="molecule type" value="Genomic_DNA"/>
</dbReference>
<comment type="caution">
    <text evidence="1">The sequence shown here is derived from an EMBL/GenBank/DDBJ whole genome shotgun (WGS) entry which is preliminary data.</text>
</comment>
<organism evidence="1 2">
    <name type="scientific">Helicobacter pylori R038b</name>
    <dbReference type="NCBI Taxonomy" id="1145115"/>
    <lineage>
        <taxon>Bacteria</taxon>
        <taxon>Pseudomonadati</taxon>
        <taxon>Campylobacterota</taxon>
        <taxon>Epsilonproteobacteria</taxon>
        <taxon>Campylobacterales</taxon>
        <taxon>Helicobacteraceae</taxon>
        <taxon>Helicobacter</taxon>
    </lineage>
</organism>
<gene>
    <name evidence="1" type="ORF">OUM_0061</name>
</gene>
<name>K2LDS6_HELPX</name>
<proteinExistence type="predicted"/>
<accession>K2LDS6</accession>
<dbReference type="PATRIC" id="fig|1145115.3.peg.62"/>
<reference evidence="1 2" key="1">
    <citation type="journal article" date="2013" name="Pathog. Dis.">
        <title>Genome sequences of 65 Helicobacter pylori strains isolated from asymptomatic individuals and patients with gastric cancer, peptic ulcer disease, or gastritis.</title>
        <authorList>
            <person name="Blanchard T.G."/>
            <person name="Czinn S.J."/>
            <person name="Correa P."/>
            <person name="Nakazawa T."/>
            <person name="Keelan M."/>
            <person name="Morningstar L."/>
            <person name="Santana-Cruz I."/>
            <person name="Maroo A."/>
            <person name="McCracken C."/>
            <person name="Shefchek K."/>
            <person name="Daugherty S."/>
            <person name="Song Y."/>
            <person name="Fraser C.M."/>
            <person name="Fricke W.F."/>
        </authorList>
    </citation>
    <scope>NUCLEOTIDE SEQUENCE [LARGE SCALE GENOMIC DNA]</scope>
    <source>
        <strain evidence="1 2">R038b</strain>
    </source>
</reference>